<proteinExistence type="predicted"/>
<reference evidence="2" key="1">
    <citation type="journal article" date="2023" name="Proc. Natl. Acad. Sci. U.S.A.">
        <title>Genomic and structural basis for evolution of tropane alkaloid biosynthesis.</title>
        <authorList>
            <person name="Wanga Y.-J."/>
            <person name="Taina T."/>
            <person name="Yua J.-Y."/>
            <person name="Lia J."/>
            <person name="Xua B."/>
            <person name="Chenc J."/>
            <person name="D'Auriad J.C."/>
            <person name="Huanga J.-P."/>
            <person name="Huanga S.-X."/>
        </authorList>
    </citation>
    <scope>NUCLEOTIDE SEQUENCE [LARGE SCALE GENOMIC DNA]</scope>
    <source>
        <strain evidence="2">cv. KIB-2019</strain>
    </source>
</reference>
<evidence type="ECO:0000313" key="1">
    <source>
        <dbReference type="EMBL" id="KAJ8529303.1"/>
    </source>
</evidence>
<evidence type="ECO:0000313" key="2">
    <source>
        <dbReference type="Proteomes" id="UP001152561"/>
    </source>
</evidence>
<keyword evidence="2" id="KW-1185">Reference proteome</keyword>
<dbReference type="AlphaFoldDB" id="A0A9Q1QWK8"/>
<organism evidence="1 2">
    <name type="scientific">Anisodus acutangulus</name>
    <dbReference type="NCBI Taxonomy" id="402998"/>
    <lineage>
        <taxon>Eukaryota</taxon>
        <taxon>Viridiplantae</taxon>
        <taxon>Streptophyta</taxon>
        <taxon>Embryophyta</taxon>
        <taxon>Tracheophyta</taxon>
        <taxon>Spermatophyta</taxon>
        <taxon>Magnoliopsida</taxon>
        <taxon>eudicotyledons</taxon>
        <taxon>Gunneridae</taxon>
        <taxon>Pentapetalae</taxon>
        <taxon>asterids</taxon>
        <taxon>lamiids</taxon>
        <taxon>Solanales</taxon>
        <taxon>Solanaceae</taxon>
        <taxon>Solanoideae</taxon>
        <taxon>Hyoscyameae</taxon>
        <taxon>Anisodus</taxon>
    </lineage>
</organism>
<protein>
    <submittedName>
        <fullName evidence="1">Uncharacterized protein</fullName>
    </submittedName>
</protein>
<name>A0A9Q1QWK8_9SOLA</name>
<accession>A0A9Q1QWK8</accession>
<comment type="caution">
    <text evidence="1">The sequence shown here is derived from an EMBL/GenBank/DDBJ whole genome shotgun (WGS) entry which is preliminary data.</text>
</comment>
<dbReference type="Proteomes" id="UP001152561">
    <property type="component" value="Unassembled WGS sequence"/>
</dbReference>
<sequence>MVVIFTTAELKLSFQDAKGPHLMSCWIPGHEILWTWHLAIRGEPLLAGSFVHSIYVMTISLHTPHSLIIQSSYHQK</sequence>
<gene>
    <name evidence="1" type="ORF">K7X08_036138</name>
</gene>
<dbReference type="EMBL" id="JAJAGQ010000022">
    <property type="protein sequence ID" value="KAJ8529303.1"/>
    <property type="molecule type" value="Genomic_DNA"/>
</dbReference>